<evidence type="ECO:0000313" key="5">
    <source>
        <dbReference type="RefSeq" id="XP_028268721.1"/>
    </source>
</evidence>
<keyword evidence="3" id="KW-0732">Signal</keyword>
<dbReference type="InterPro" id="IPR045860">
    <property type="entry name" value="Snake_toxin-like_sf"/>
</dbReference>
<proteinExistence type="predicted"/>
<dbReference type="InterPro" id="IPR050918">
    <property type="entry name" value="CNF-like_PLA2_Inhibitor"/>
</dbReference>
<reference evidence="5" key="1">
    <citation type="submission" date="2025-08" db="UniProtKB">
        <authorList>
            <consortium name="RefSeq"/>
        </authorList>
    </citation>
    <scope>IDENTIFICATION</scope>
</reference>
<evidence type="ECO:0000256" key="3">
    <source>
        <dbReference type="SAM" id="SignalP"/>
    </source>
</evidence>
<dbReference type="RefSeq" id="XP_028268721.1">
    <property type="nucleotide sequence ID" value="XM_028412920.1"/>
</dbReference>
<dbReference type="SUPFAM" id="SSF57302">
    <property type="entry name" value="Snake toxin-like"/>
    <property type="match status" value="1"/>
</dbReference>
<keyword evidence="2" id="KW-0964">Secreted</keyword>
<evidence type="ECO:0000256" key="2">
    <source>
        <dbReference type="ARBA" id="ARBA00022525"/>
    </source>
</evidence>
<evidence type="ECO:0000256" key="1">
    <source>
        <dbReference type="ARBA" id="ARBA00004613"/>
    </source>
</evidence>
<dbReference type="InParanoid" id="A0A6P7ITH2"/>
<dbReference type="Gene3D" id="2.10.60.10">
    <property type="entry name" value="CD59"/>
    <property type="match status" value="2"/>
</dbReference>
<comment type="subcellular location">
    <subcellularLocation>
        <location evidence="1">Secreted</location>
    </subcellularLocation>
</comment>
<feature type="signal peptide" evidence="3">
    <location>
        <begin position="1"/>
        <end position="20"/>
    </location>
</feature>
<dbReference type="AlphaFoldDB" id="A0A6P7ITH2"/>
<protein>
    <submittedName>
        <fullName evidence="5">Uncharacterized protein LOC114440466</fullName>
    </submittedName>
</protein>
<sequence>MKLLLLTVCLASALLRTAEALRCHTCNDEICSSSASVNCPATSNACQTVTRVTSPPGTVTVVKNCSSVQNCTTPLTLETEWSVNRGYRREAFTQLCCVTDNCNMQTLATPSTAVNGKLCPSCANSTQSQAGSCDATASCLGAEDSCFSGNTTLNSRDVLNAGCLSRNLCGNVAALKTLLGENPRIVCGAPSSISLSMALLICAPTAYKVLS</sequence>
<dbReference type="GO" id="GO:0005576">
    <property type="term" value="C:extracellular region"/>
    <property type="evidence" value="ECO:0007669"/>
    <property type="project" value="UniProtKB-SubCell"/>
</dbReference>
<organism evidence="4 5">
    <name type="scientific">Parambassis ranga</name>
    <name type="common">Indian glassy fish</name>
    <dbReference type="NCBI Taxonomy" id="210632"/>
    <lineage>
        <taxon>Eukaryota</taxon>
        <taxon>Metazoa</taxon>
        <taxon>Chordata</taxon>
        <taxon>Craniata</taxon>
        <taxon>Vertebrata</taxon>
        <taxon>Euteleostomi</taxon>
        <taxon>Actinopterygii</taxon>
        <taxon>Neopterygii</taxon>
        <taxon>Teleostei</taxon>
        <taxon>Neoteleostei</taxon>
        <taxon>Acanthomorphata</taxon>
        <taxon>Ovalentaria</taxon>
        <taxon>Ambassidae</taxon>
        <taxon>Parambassis</taxon>
    </lineage>
</organism>
<dbReference type="GeneID" id="114440466"/>
<dbReference type="PANTHER" id="PTHR20914:SF9">
    <property type="entry name" value="COILED, ISOFORM A"/>
    <property type="match status" value="1"/>
</dbReference>
<accession>A0A6P7ITH2</accession>
<keyword evidence="4" id="KW-1185">Reference proteome</keyword>
<dbReference type="PANTHER" id="PTHR20914">
    <property type="entry name" value="LY6/PLAUR DOMAIN-CONTAINING PROTEIN 8"/>
    <property type="match status" value="1"/>
</dbReference>
<evidence type="ECO:0000313" key="4">
    <source>
        <dbReference type="Proteomes" id="UP000515145"/>
    </source>
</evidence>
<dbReference type="CDD" id="cd23553">
    <property type="entry name" value="TFP_LU_ECD_Ly6PGE"/>
    <property type="match status" value="1"/>
</dbReference>
<dbReference type="Proteomes" id="UP000515145">
    <property type="component" value="Chromosome 8"/>
</dbReference>
<gene>
    <name evidence="5" type="primary">LOC114440466</name>
</gene>
<dbReference type="OrthoDB" id="8882827at2759"/>
<name>A0A6P7ITH2_9TELE</name>
<feature type="chain" id="PRO_5028430982" evidence="3">
    <location>
        <begin position="21"/>
        <end position="211"/>
    </location>
</feature>